<keyword evidence="2" id="KW-1003">Cell membrane</keyword>
<dbReference type="Pfam" id="PF01810">
    <property type="entry name" value="LysE"/>
    <property type="match status" value="1"/>
</dbReference>
<accession>A0ABV3F1L5</accession>
<name>A0ABV3F1L5_9NOCA</name>
<comment type="caution">
    <text evidence="7">The sequence shown here is derived from an EMBL/GenBank/DDBJ whole genome shotgun (WGS) entry which is preliminary data.</text>
</comment>
<feature type="transmembrane region" description="Helical" evidence="6">
    <location>
        <begin position="186"/>
        <end position="205"/>
    </location>
</feature>
<reference evidence="7 8" key="1">
    <citation type="submission" date="2024-06" db="EMBL/GenBank/DDBJ databases">
        <title>The Natural Products Discovery Center: Release of the First 8490 Sequenced Strains for Exploring Actinobacteria Biosynthetic Diversity.</title>
        <authorList>
            <person name="Kalkreuter E."/>
            <person name="Kautsar S.A."/>
            <person name="Yang D."/>
            <person name="Bader C.D."/>
            <person name="Teijaro C.N."/>
            <person name="Fluegel L."/>
            <person name="Davis C.M."/>
            <person name="Simpson J.R."/>
            <person name="Lauterbach L."/>
            <person name="Steele A.D."/>
            <person name="Gui C."/>
            <person name="Meng S."/>
            <person name="Li G."/>
            <person name="Viehrig K."/>
            <person name="Ye F."/>
            <person name="Su P."/>
            <person name="Kiefer A.F."/>
            <person name="Nichols A."/>
            <person name="Cepeda A.J."/>
            <person name="Yan W."/>
            <person name="Fan B."/>
            <person name="Jiang Y."/>
            <person name="Adhikari A."/>
            <person name="Zheng C.-J."/>
            <person name="Schuster L."/>
            <person name="Cowan T.M."/>
            <person name="Smanski M.J."/>
            <person name="Chevrette M.G."/>
            <person name="De Carvalho L.P.S."/>
            <person name="Shen B."/>
        </authorList>
    </citation>
    <scope>NUCLEOTIDE SEQUENCE [LARGE SCALE GENOMIC DNA]</scope>
    <source>
        <strain evidence="7 8">NPDC050671</strain>
    </source>
</reference>
<evidence type="ECO:0000256" key="2">
    <source>
        <dbReference type="ARBA" id="ARBA00022475"/>
    </source>
</evidence>
<feature type="transmembrane region" description="Helical" evidence="6">
    <location>
        <begin position="153"/>
        <end position="174"/>
    </location>
</feature>
<dbReference type="Proteomes" id="UP001551658">
    <property type="component" value="Unassembled WGS sequence"/>
</dbReference>
<evidence type="ECO:0000256" key="6">
    <source>
        <dbReference type="SAM" id="Phobius"/>
    </source>
</evidence>
<evidence type="ECO:0000256" key="4">
    <source>
        <dbReference type="ARBA" id="ARBA00022989"/>
    </source>
</evidence>
<dbReference type="RefSeq" id="WP_357972615.1">
    <property type="nucleotide sequence ID" value="NZ_JBFAIH010000001.1"/>
</dbReference>
<keyword evidence="5 6" id="KW-0472">Membrane</keyword>
<evidence type="ECO:0000313" key="8">
    <source>
        <dbReference type="Proteomes" id="UP001551658"/>
    </source>
</evidence>
<dbReference type="EMBL" id="JBFAIH010000001">
    <property type="protein sequence ID" value="MEV0361587.1"/>
    <property type="molecule type" value="Genomic_DNA"/>
</dbReference>
<dbReference type="PIRSF" id="PIRSF006324">
    <property type="entry name" value="LeuE"/>
    <property type="match status" value="1"/>
</dbReference>
<dbReference type="PANTHER" id="PTHR30086:SF14">
    <property type="entry name" value="HOMOSERINE_HOMOSERINE LACTONE EFFLUX PROTEIN"/>
    <property type="match status" value="1"/>
</dbReference>
<keyword evidence="4 6" id="KW-1133">Transmembrane helix</keyword>
<keyword evidence="3 6" id="KW-0812">Transmembrane</keyword>
<feature type="transmembrane region" description="Helical" evidence="6">
    <location>
        <begin position="6"/>
        <end position="29"/>
    </location>
</feature>
<comment type="subcellular location">
    <subcellularLocation>
        <location evidence="1">Cell membrane</location>
        <topology evidence="1">Multi-pass membrane protein</topology>
    </subcellularLocation>
</comment>
<keyword evidence="8" id="KW-1185">Reference proteome</keyword>
<evidence type="ECO:0000256" key="1">
    <source>
        <dbReference type="ARBA" id="ARBA00004651"/>
    </source>
</evidence>
<organism evidence="7 8">
    <name type="scientific">Nocardia fusca</name>
    <dbReference type="NCBI Taxonomy" id="941183"/>
    <lineage>
        <taxon>Bacteria</taxon>
        <taxon>Bacillati</taxon>
        <taxon>Actinomycetota</taxon>
        <taxon>Actinomycetes</taxon>
        <taxon>Mycobacteriales</taxon>
        <taxon>Nocardiaceae</taxon>
        <taxon>Nocardia</taxon>
    </lineage>
</organism>
<protein>
    <submittedName>
        <fullName evidence="7">LysE family translocator</fullName>
    </submittedName>
</protein>
<dbReference type="PANTHER" id="PTHR30086">
    <property type="entry name" value="ARGININE EXPORTER PROTEIN ARGO"/>
    <property type="match status" value="1"/>
</dbReference>
<feature type="transmembrane region" description="Helical" evidence="6">
    <location>
        <begin position="36"/>
        <end position="64"/>
    </location>
</feature>
<evidence type="ECO:0000256" key="5">
    <source>
        <dbReference type="ARBA" id="ARBA00023136"/>
    </source>
</evidence>
<feature type="transmembrane region" description="Helical" evidence="6">
    <location>
        <begin position="108"/>
        <end position="133"/>
    </location>
</feature>
<evidence type="ECO:0000313" key="7">
    <source>
        <dbReference type="EMBL" id="MEV0361587.1"/>
    </source>
</evidence>
<proteinExistence type="predicted"/>
<dbReference type="InterPro" id="IPR001123">
    <property type="entry name" value="LeuE-type"/>
</dbReference>
<sequence length="207" mass="21720">MSVEFWVTSIVVTATPGMGALFTAAAGMARGVRAGLIAALGCTLGIVPHMALALTGAAALLAASPMAFEAVRSLGVAYLLYMAWGTWRETGVLAPDTDVDMPSESRSAWRVIGSAVLANLLNPKLTIFFLVFLPMFVNPAAGGAVLRMLMSGLVFMAITGVIFAAYGVCAGWLRRYVAGRPMVMRWLGRGFAATFVVLAVMLALAGR</sequence>
<gene>
    <name evidence="7" type="ORF">AB0H72_02690</name>
</gene>
<evidence type="ECO:0000256" key="3">
    <source>
        <dbReference type="ARBA" id="ARBA00022692"/>
    </source>
</evidence>